<proteinExistence type="predicted"/>
<sequence length="266" mass="29352">MPLSFFRTAMNYAAQLAALAAAQTETIARHRLDNGETVWLRKAAPRQAAWRYSLLNGLAKVCRLGVLTPVPNPGGEAGIAIEAGRLRELAEAGIPAPKLLAVQENALLMSHVGEQTLLIAIEKQTEAGSLEGWLQGLHAIEAVHRQNQFLSQAFARNMVLTETGGIGFIDFEDNPATVLSLQQCQGRDWLCYLQSTADILLRGGLLDQAAEHCKACLQRQNPAIIRTLRRSVRPILWMRSIQSERWGCDTLRLAALADLFYRMGEI</sequence>
<evidence type="ECO:0000313" key="2">
    <source>
        <dbReference type="Proteomes" id="UP000078003"/>
    </source>
</evidence>
<protein>
    <recommendedName>
        <fullName evidence="3">Serine/threonine protein kinase</fullName>
    </recommendedName>
</protein>
<dbReference type="InterPro" id="IPR011009">
    <property type="entry name" value="Kinase-like_dom_sf"/>
</dbReference>
<dbReference type="RefSeq" id="WP_064103930.1">
    <property type="nucleotide sequence ID" value="NZ_LXSF01000001.1"/>
</dbReference>
<organism evidence="1 2">
    <name type="scientific">Eikenella corrodens</name>
    <dbReference type="NCBI Taxonomy" id="539"/>
    <lineage>
        <taxon>Bacteria</taxon>
        <taxon>Pseudomonadati</taxon>
        <taxon>Pseudomonadota</taxon>
        <taxon>Betaproteobacteria</taxon>
        <taxon>Neisseriales</taxon>
        <taxon>Neisseriaceae</taxon>
        <taxon>Eikenella</taxon>
    </lineage>
</organism>
<reference evidence="2" key="1">
    <citation type="submission" date="2016-05" db="EMBL/GenBank/DDBJ databases">
        <title>Draft genome of Corynebacterium afermentans subsp. afermentans LCDC 88199T.</title>
        <authorList>
            <person name="Bernier A.-M."/>
            <person name="Bernard K."/>
        </authorList>
    </citation>
    <scope>NUCLEOTIDE SEQUENCE [LARGE SCALE GENOMIC DNA]</scope>
    <source>
        <strain evidence="2">NML01-0328</strain>
    </source>
</reference>
<evidence type="ECO:0008006" key="3">
    <source>
        <dbReference type="Google" id="ProtNLM"/>
    </source>
</evidence>
<dbReference type="AlphaFoldDB" id="A0A1A9RGA9"/>
<gene>
    <name evidence="1" type="ORF">A7P85_00180</name>
</gene>
<evidence type="ECO:0000313" key="1">
    <source>
        <dbReference type="EMBL" id="OAM18143.1"/>
    </source>
</evidence>
<comment type="caution">
    <text evidence="1">The sequence shown here is derived from an EMBL/GenBank/DDBJ whole genome shotgun (WGS) entry which is preliminary data.</text>
</comment>
<dbReference type="EMBL" id="LXSF01000001">
    <property type="protein sequence ID" value="OAM18143.1"/>
    <property type="molecule type" value="Genomic_DNA"/>
</dbReference>
<accession>A0A1A9RGA9</accession>
<dbReference type="SUPFAM" id="SSF56112">
    <property type="entry name" value="Protein kinase-like (PK-like)"/>
    <property type="match status" value="1"/>
</dbReference>
<dbReference type="Proteomes" id="UP000078003">
    <property type="component" value="Unassembled WGS sequence"/>
</dbReference>
<name>A0A1A9RGA9_EIKCO</name>